<dbReference type="Proteomes" id="UP000251842">
    <property type="component" value="Chromosome"/>
</dbReference>
<evidence type="ECO:0000313" key="2">
    <source>
        <dbReference type="Proteomes" id="UP000251842"/>
    </source>
</evidence>
<evidence type="ECO:0000313" key="1">
    <source>
        <dbReference type="EMBL" id="AXA85276.1"/>
    </source>
</evidence>
<gene>
    <name evidence="1" type="ORF">DCD74_11865</name>
</gene>
<sequence>MKRPEQAERDTFGMDQNAHCDLLAARLAYKKPHLLALAEAGHPQAFDQAWNLLDPIFVDAERHGLGSRCYHLIGLLLAETRLNRRLR</sequence>
<protein>
    <submittedName>
        <fullName evidence="1">Uncharacterized protein</fullName>
    </submittedName>
</protein>
<reference evidence="2" key="1">
    <citation type="submission" date="2018-05" db="EMBL/GenBank/DDBJ databases">
        <title>Luteimonas pekinense sp. nov., isolated from human Meibomian gland secretions, Beijing, China.</title>
        <authorList>
            <person name="Wen T."/>
            <person name="Bai H."/>
            <person name="Lv H."/>
        </authorList>
    </citation>
    <scope>NUCLEOTIDE SEQUENCE [LARGE SCALE GENOMIC DNA]</scope>
    <source>
        <strain evidence="2">83-4</strain>
    </source>
</reference>
<dbReference type="AlphaFoldDB" id="A0A344J8B6"/>
<proteinExistence type="predicted"/>
<keyword evidence="2" id="KW-1185">Reference proteome</keyword>
<accession>A0A344J8B6</accession>
<name>A0A344J8B6_9GAMM</name>
<dbReference type="EMBL" id="CP029556">
    <property type="protein sequence ID" value="AXA85276.1"/>
    <property type="molecule type" value="Genomic_DNA"/>
</dbReference>
<organism evidence="1 2">
    <name type="scientific">Solilutibacter oculi</name>
    <dbReference type="NCBI Taxonomy" id="2698682"/>
    <lineage>
        <taxon>Bacteria</taxon>
        <taxon>Pseudomonadati</taxon>
        <taxon>Pseudomonadota</taxon>
        <taxon>Gammaproteobacteria</taxon>
        <taxon>Lysobacterales</taxon>
        <taxon>Lysobacteraceae</taxon>
        <taxon>Solilutibacter</taxon>
    </lineage>
</organism>
<dbReference type="KEGG" id="lue:DCD74_11865"/>